<gene>
    <name evidence="3" type="ORF">IAC94_04755</name>
</gene>
<sequence>MKGNLLLRNVLLEGCSCDIYIKDGTISRIGSALQCGDGIQVLDGRGMSVLPAFVNMHTHAGMTLFRGICEDMPLKAWLDAVWKAETALDDDLVYWGTRLACLEMIRTGTVAFNDMYWRIDRAAQAVEDSGMRARLTYCFLDGGNPDKQRLQREECEAMYAESRSWSSRVRFGVSIHAHYTVSDDNMLWAADFARSRGLLLHTHLSETRTENEAHQARYGVSPTRRLADMGLLGRDLTAAHTLWLSDEDVRLLGDSGTTVVHNVNSNLKLASGWRFRYNELRDAGANVTMGTDGAGSSNNLDLREALKTAALAQKAWREDPAALPLDELLAMGTVNGARALGLNSGKVEEGALADLILVDTASPFFVPAHNFKANFIYSANSSCIDTLICGGRILMQGGRVEGQEEILARAREETERFLRKINA</sequence>
<proteinExistence type="predicted"/>
<dbReference type="InterPro" id="IPR011059">
    <property type="entry name" value="Metal-dep_hydrolase_composite"/>
</dbReference>
<name>A0A9D1J758_9BACT</name>
<dbReference type="Gene3D" id="3.20.20.140">
    <property type="entry name" value="Metal-dependent hydrolases"/>
    <property type="match status" value="1"/>
</dbReference>
<dbReference type="EMBL" id="DVHI01000061">
    <property type="protein sequence ID" value="HIR62814.1"/>
    <property type="molecule type" value="Genomic_DNA"/>
</dbReference>
<dbReference type="PANTHER" id="PTHR43794">
    <property type="entry name" value="AMINOHYDROLASE SSNA-RELATED"/>
    <property type="match status" value="1"/>
</dbReference>
<dbReference type="GO" id="GO:0016810">
    <property type="term" value="F:hydrolase activity, acting on carbon-nitrogen (but not peptide) bonds"/>
    <property type="evidence" value="ECO:0007669"/>
    <property type="project" value="InterPro"/>
</dbReference>
<keyword evidence="1" id="KW-0378">Hydrolase</keyword>
<evidence type="ECO:0000259" key="2">
    <source>
        <dbReference type="Pfam" id="PF01979"/>
    </source>
</evidence>
<protein>
    <submittedName>
        <fullName evidence="3">Amidohydrolase</fullName>
    </submittedName>
</protein>
<dbReference type="InterPro" id="IPR050287">
    <property type="entry name" value="MTA/SAH_deaminase"/>
</dbReference>
<accession>A0A9D1J758</accession>
<dbReference type="Pfam" id="PF01979">
    <property type="entry name" value="Amidohydro_1"/>
    <property type="match status" value="1"/>
</dbReference>
<evidence type="ECO:0000256" key="1">
    <source>
        <dbReference type="ARBA" id="ARBA00022801"/>
    </source>
</evidence>
<dbReference type="SUPFAM" id="SSF51556">
    <property type="entry name" value="Metallo-dependent hydrolases"/>
    <property type="match status" value="1"/>
</dbReference>
<reference evidence="3" key="2">
    <citation type="journal article" date="2021" name="PeerJ">
        <title>Extensive microbial diversity within the chicken gut microbiome revealed by metagenomics and culture.</title>
        <authorList>
            <person name="Gilroy R."/>
            <person name="Ravi A."/>
            <person name="Getino M."/>
            <person name="Pursley I."/>
            <person name="Horton D.L."/>
            <person name="Alikhan N.F."/>
            <person name="Baker D."/>
            <person name="Gharbi K."/>
            <person name="Hall N."/>
            <person name="Watson M."/>
            <person name="Adriaenssens E.M."/>
            <person name="Foster-Nyarko E."/>
            <person name="Jarju S."/>
            <person name="Secka A."/>
            <person name="Antonio M."/>
            <person name="Oren A."/>
            <person name="Chaudhuri R.R."/>
            <person name="La Ragione R."/>
            <person name="Hildebrand F."/>
            <person name="Pallen M.J."/>
        </authorList>
    </citation>
    <scope>NUCLEOTIDE SEQUENCE</scope>
    <source>
        <strain evidence="3">ChiHjej13B12-12457</strain>
    </source>
</reference>
<dbReference type="PANTHER" id="PTHR43794:SF11">
    <property type="entry name" value="AMIDOHYDROLASE-RELATED DOMAIN-CONTAINING PROTEIN"/>
    <property type="match status" value="1"/>
</dbReference>
<dbReference type="SUPFAM" id="SSF51338">
    <property type="entry name" value="Composite domain of metallo-dependent hydrolases"/>
    <property type="match status" value="2"/>
</dbReference>
<dbReference type="CDD" id="cd01298">
    <property type="entry name" value="ATZ_TRZ_like"/>
    <property type="match status" value="1"/>
</dbReference>
<dbReference type="Proteomes" id="UP000886744">
    <property type="component" value="Unassembled WGS sequence"/>
</dbReference>
<dbReference type="InterPro" id="IPR006680">
    <property type="entry name" value="Amidohydro-rel"/>
</dbReference>
<evidence type="ECO:0000313" key="3">
    <source>
        <dbReference type="EMBL" id="HIR62814.1"/>
    </source>
</evidence>
<reference evidence="3" key="1">
    <citation type="submission" date="2020-10" db="EMBL/GenBank/DDBJ databases">
        <authorList>
            <person name="Gilroy R."/>
        </authorList>
    </citation>
    <scope>NUCLEOTIDE SEQUENCE</scope>
    <source>
        <strain evidence="3">ChiHjej13B12-12457</strain>
    </source>
</reference>
<feature type="domain" description="Amidohydrolase-related" evidence="2">
    <location>
        <begin position="49"/>
        <end position="393"/>
    </location>
</feature>
<organism evidence="3 4">
    <name type="scientific">Candidatus Coprenecus avistercoris</name>
    <dbReference type="NCBI Taxonomy" id="2840730"/>
    <lineage>
        <taxon>Bacteria</taxon>
        <taxon>Pseudomonadati</taxon>
        <taxon>Bacteroidota</taxon>
        <taxon>Bacteroidia</taxon>
        <taxon>Bacteroidales</taxon>
        <taxon>Rikenellaceae</taxon>
        <taxon>Rikenellaceae incertae sedis</taxon>
        <taxon>Candidatus Coprenecus</taxon>
    </lineage>
</organism>
<dbReference type="InterPro" id="IPR032466">
    <property type="entry name" value="Metal_Hydrolase"/>
</dbReference>
<dbReference type="AlphaFoldDB" id="A0A9D1J758"/>
<comment type="caution">
    <text evidence="3">The sequence shown here is derived from an EMBL/GenBank/DDBJ whole genome shotgun (WGS) entry which is preliminary data.</text>
</comment>
<evidence type="ECO:0000313" key="4">
    <source>
        <dbReference type="Proteomes" id="UP000886744"/>
    </source>
</evidence>
<dbReference type="Gene3D" id="2.30.40.10">
    <property type="entry name" value="Urease, subunit C, domain 1"/>
    <property type="match status" value="1"/>
</dbReference>